<keyword evidence="3" id="KW-0560">Oxidoreductase</keyword>
<keyword evidence="2" id="KW-0408">Iron</keyword>
<dbReference type="Proteomes" id="UP001268683">
    <property type="component" value="Chromosome"/>
</dbReference>
<sequence length="279" mass="31179">MEEAYKKNGVLVLEDFFSVGECKNLMDRMESIIEETDPASIDSIFSTIDRNQVSDQYLLQSADKISLFLEEEAVDEKGNLVVPLNKAVNKVGHALHDKDQVFSTFSRQGKLESLLSGLGMRAPVLMQSMYICKQPNIGGEVTCHQDAPFLWTTPQSVIGIWVALEDATLENGCLWGIPAVHTETLPRSRYWVKAGQTHFDVLDDRDWPEDKKVPLAVKAGSVVVLHGQFPHLSGANRSNRSRHAYAIHYVDACTEYAQENWLQRSAQDPATGFSLAKEL</sequence>
<dbReference type="PANTHER" id="PTHR20883:SF15">
    <property type="entry name" value="PHYTANOYL-COA DIOXYGENASE DOMAIN-CONTAINING PROTEIN 1"/>
    <property type="match status" value="1"/>
</dbReference>
<dbReference type="AlphaFoldDB" id="A0AA52EG42"/>
<evidence type="ECO:0000313" key="3">
    <source>
        <dbReference type="EMBL" id="WND04156.1"/>
    </source>
</evidence>
<keyword evidence="4" id="KW-1185">Reference proteome</keyword>
<dbReference type="GO" id="GO:0005506">
    <property type="term" value="F:iron ion binding"/>
    <property type="evidence" value="ECO:0007669"/>
    <property type="project" value="UniProtKB-ARBA"/>
</dbReference>
<protein>
    <submittedName>
        <fullName evidence="3">Phytanoyl-CoA dioxygenase family protein</fullName>
    </submittedName>
</protein>
<dbReference type="EMBL" id="CP123872">
    <property type="protein sequence ID" value="WND04156.1"/>
    <property type="molecule type" value="Genomic_DNA"/>
</dbReference>
<dbReference type="GO" id="GO:0016706">
    <property type="term" value="F:2-oxoglutarate-dependent dioxygenase activity"/>
    <property type="evidence" value="ECO:0007669"/>
    <property type="project" value="UniProtKB-ARBA"/>
</dbReference>
<dbReference type="PANTHER" id="PTHR20883">
    <property type="entry name" value="PHYTANOYL-COA DIOXYGENASE DOMAIN CONTAINING 1"/>
    <property type="match status" value="1"/>
</dbReference>
<name>A0AA52EG42_9PROT</name>
<keyword evidence="1" id="KW-0479">Metal-binding</keyword>
<gene>
    <name evidence="3" type="ORF">QGN29_00445</name>
</gene>
<organism evidence="3 4">
    <name type="scientific">Temperatibacter marinus</name>
    <dbReference type="NCBI Taxonomy" id="1456591"/>
    <lineage>
        <taxon>Bacteria</taxon>
        <taxon>Pseudomonadati</taxon>
        <taxon>Pseudomonadota</taxon>
        <taxon>Alphaproteobacteria</taxon>
        <taxon>Kordiimonadales</taxon>
        <taxon>Temperatibacteraceae</taxon>
        <taxon>Temperatibacter</taxon>
    </lineage>
</organism>
<evidence type="ECO:0000256" key="1">
    <source>
        <dbReference type="ARBA" id="ARBA00022723"/>
    </source>
</evidence>
<keyword evidence="3" id="KW-0223">Dioxygenase</keyword>
<dbReference type="InterPro" id="IPR008775">
    <property type="entry name" value="Phytyl_CoA_dOase-like"/>
</dbReference>
<evidence type="ECO:0000313" key="4">
    <source>
        <dbReference type="Proteomes" id="UP001268683"/>
    </source>
</evidence>
<dbReference type="SUPFAM" id="SSF51197">
    <property type="entry name" value="Clavaminate synthase-like"/>
    <property type="match status" value="1"/>
</dbReference>
<dbReference type="Pfam" id="PF05721">
    <property type="entry name" value="PhyH"/>
    <property type="match status" value="1"/>
</dbReference>
<reference evidence="3" key="1">
    <citation type="submission" date="2023-04" db="EMBL/GenBank/DDBJ databases">
        <title>Complete genome sequence of Temperatibacter marinus.</title>
        <authorList>
            <person name="Rong J.-C."/>
            <person name="Yi M.-L."/>
            <person name="Zhao Q."/>
        </authorList>
    </citation>
    <scope>NUCLEOTIDE SEQUENCE</scope>
    <source>
        <strain evidence="3">NBRC 110045</strain>
    </source>
</reference>
<dbReference type="KEGG" id="tmk:QGN29_00445"/>
<evidence type="ECO:0000256" key="2">
    <source>
        <dbReference type="ARBA" id="ARBA00023004"/>
    </source>
</evidence>
<dbReference type="Gene3D" id="2.60.120.620">
    <property type="entry name" value="q2cbj1_9rhob like domain"/>
    <property type="match status" value="1"/>
</dbReference>
<accession>A0AA52EG42</accession>
<proteinExistence type="predicted"/>